<dbReference type="AlphaFoldDB" id="A0AAN2TRC5"/>
<keyword evidence="2" id="KW-1185">Reference proteome</keyword>
<evidence type="ECO:0000313" key="1">
    <source>
        <dbReference type="EMBL" id="CEG31077.1"/>
    </source>
</evidence>
<dbReference type="EMBL" id="CCXW01000001">
    <property type="protein sequence ID" value="CEG31077.1"/>
    <property type="molecule type" value="Genomic_DNA"/>
</dbReference>
<protein>
    <submittedName>
        <fullName evidence="1">Uncharacterized protein</fullName>
    </submittedName>
</protein>
<evidence type="ECO:0000313" key="2">
    <source>
        <dbReference type="Proteomes" id="UP000182110"/>
    </source>
</evidence>
<accession>A0AAN2TRC5</accession>
<sequence>MSVESMYVFQGRKFEEYVHFETFKQSLQDNIKFKPESDEKTDSFSKLYTEAIEHEPKGKVDKLLFNHIFYGQLKHVYVQKIGNEKGILLPTFETNIKTLLELFKSKSINADILRNMNPKGFLFLDSLDIKKSNVFFIAGLEPTISDNIVTRVRLLVGKTYSYTTKEGENLVRYLLAGIDINFQEGLYMINVNNGTDAQKEDEDDNKISSPPSFYNYIQEKIIPFFNLNTVIVADKDKTGMFTFCKEMLDTMFAESREKIVKEFHSSIIDFGEKATRKLNEMGHETNKRQTRDLTATIETLLLGIYIKNNLSDSNELRKKAKKLGLLGYPTKIHYKNTSSNKSSTGSSSAQKPIHESETLYSLYTDFGNSNRLEEWSMAWFTNSKPNDELDVIRTTITSTQKYFKIVFAPTRHLDEGIIYHVIRNLNKRRVY</sequence>
<organism evidence="1 2">
    <name type="scientific">Peribacillus simplex</name>
    <dbReference type="NCBI Taxonomy" id="1478"/>
    <lineage>
        <taxon>Bacteria</taxon>
        <taxon>Bacillati</taxon>
        <taxon>Bacillota</taxon>
        <taxon>Bacilli</taxon>
        <taxon>Bacillales</taxon>
        <taxon>Bacillaceae</taxon>
        <taxon>Peribacillus</taxon>
    </lineage>
</organism>
<dbReference type="RefSeq" id="WP_072272495.1">
    <property type="nucleotide sequence ID" value="NZ_CCXW01000001.1"/>
</dbReference>
<name>A0AAN2TRC5_9BACI</name>
<gene>
    <name evidence="1" type="ORF">BN1180_01213</name>
</gene>
<reference evidence="1 2" key="1">
    <citation type="journal article" date="2014" name="Genome Announc.">
        <title>Genome Sequence of Bacillus simplex Strain P558, Isolated from a Human Fecal Sample.</title>
        <authorList>
            <person name="Croce O."/>
            <person name="Hugon P."/>
            <person name="Lagier J.C."/>
            <person name="Bibi F."/>
            <person name="Robert C."/>
            <person name="Azhar E.I."/>
            <person name="Raoult D."/>
            <person name="Fournier P.E."/>
        </authorList>
    </citation>
    <scope>NUCLEOTIDE SEQUENCE [LARGE SCALE GENOMIC DNA]</scope>
    <source>
        <strain evidence="1 2">P558</strain>
    </source>
</reference>
<proteinExistence type="predicted"/>
<comment type="caution">
    <text evidence="1">The sequence shown here is derived from an EMBL/GenBank/DDBJ whole genome shotgun (WGS) entry which is preliminary data.</text>
</comment>
<dbReference type="Proteomes" id="UP000182110">
    <property type="component" value="Unassembled WGS sequence"/>
</dbReference>